<evidence type="ECO:0000256" key="4">
    <source>
        <dbReference type="ARBA" id="ARBA00022790"/>
    </source>
</evidence>
<evidence type="ECO:0000313" key="8">
    <source>
        <dbReference type="EMBL" id="CDH54991.1"/>
    </source>
</evidence>
<feature type="chain" id="PRO_5001652810" description="CSN8/PSMD8/EIF3K domain-containing protein" evidence="6">
    <location>
        <begin position="27"/>
        <end position="216"/>
    </location>
</feature>
<dbReference type="InterPro" id="IPR033464">
    <property type="entry name" value="CSN8_PSD8_EIF3K"/>
</dbReference>
<dbReference type="GO" id="GO:0000338">
    <property type="term" value="P:protein deneddylation"/>
    <property type="evidence" value="ECO:0007669"/>
    <property type="project" value="InterPro"/>
</dbReference>
<feature type="signal peptide" evidence="6">
    <location>
        <begin position="1"/>
        <end position="26"/>
    </location>
</feature>
<dbReference type="InterPro" id="IPR033205">
    <property type="entry name" value="COP9_CSN8"/>
</dbReference>
<evidence type="ECO:0000259" key="7">
    <source>
        <dbReference type="Pfam" id="PF10075"/>
    </source>
</evidence>
<sequence>MNASLDAGLSALLVLFFLFFVDVAMDGIQQLIQNKDYAALVKACERVELQMAASPSANLNIQEIYAVLLLAYAIVDDLNGARFLRKRILAAQRRSDEIDAAWRLCVIMWERRYDEFYEALVYHWSPLVLPLAESLRDKLRDKLAIVLQKTYTNMDLGTASRYFGMSEMELVPGLGWEYDTNSKMFTPAKPTSLPRHPSEMSQVSRLANTLLRLEQC</sequence>
<dbReference type="VEuPathDB" id="FungiDB:LCOR_06188.1"/>
<dbReference type="GO" id="GO:0005737">
    <property type="term" value="C:cytoplasm"/>
    <property type="evidence" value="ECO:0007669"/>
    <property type="project" value="UniProtKB-SubCell"/>
</dbReference>
<dbReference type="PANTHER" id="PTHR13339:SF0">
    <property type="entry name" value="COP9 SIGNALOSOME COMPLEX SUBUNIT 8"/>
    <property type="match status" value="1"/>
</dbReference>
<organism evidence="8 9">
    <name type="scientific">Lichtheimia corymbifera JMRC:FSU:9682</name>
    <dbReference type="NCBI Taxonomy" id="1263082"/>
    <lineage>
        <taxon>Eukaryota</taxon>
        <taxon>Fungi</taxon>
        <taxon>Fungi incertae sedis</taxon>
        <taxon>Mucoromycota</taxon>
        <taxon>Mucoromycotina</taxon>
        <taxon>Mucoromycetes</taxon>
        <taxon>Mucorales</taxon>
        <taxon>Lichtheimiaceae</taxon>
        <taxon>Lichtheimia</taxon>
    </lineage>
</organism>
<dbReference type="PANTHER" id="PTHR13339">
    <property type="entry name" value="COP9 SIGNALOSOME COMPLEX SUBUNIT 8"/>
    <property type="match status" value="1"/>
</dbReference>
<gene>
    <name evidence="8" type="ORF">LCOR_06188.1</name>
</gene>
<dbReference type="Proteomes" id="UP000027586">
    <property type="component" value="Unassembled WGS sequence"/>
</dbReference>
<dbReference type="AlphaFoldDB" id="A0A068S178"/>
<proteinExistence type="predicted"/>
<dbReference type="Pfam" id="PF10075">
    <property type="entry name" value="CSN8_PSD8_EIF3K"/>
    <property type="match status" value="1"/>
</dbReference>
<evidence type="ECO:0000256" key="5">
    <source>
        <dbReference type="ARBA" id="ARBA00023242"/>
    </source>
</evidence>
<feature type="domain" description="CSN8/PSMD8/EIF3K" evidence="7">
    <location>
        <begin position="62"/>
        <end position="189"/>
    </location>
</feature>
<evidence type="ECO:0000256" key="1">
    <source>
        <dbReference type="ARBA" id="ARBA00004123"/>
    </source>
</evidence>
<comment type="subcellular location">
    <subcellularLocation>
        <location evidence="2">Cytoplasm</location>
    </subcellularLocation>
    <subcellularLocation>
        <location evidence="1">Nucleus</location>
    </subcellularLocation>
</comment>
<dbReference type="GO" id="GO:0010387">
    <property type="term" value="P:COP9 signalosome assembly"/>
    <property type="evidence" value="ECO:0007669"/>
    <property type="project" value="InterPro"/>
</dbReference>
<dbReference type="GO" id="GO:0008180">
    <property type="term" value="C:COP9 signalosome"/>
    <property type="evidence" value="ECO:0007669"/>
    <property type="project" value="UniProtKB-KW"/>
</dbReference>
<evidence type="ECO:0000256" key="3">
    <source>
        <dbReference type="ARBA" id="ARBA00022490"/>
    </source>
</evidence>
<dbReference type="OrthoDB" id="5351233at2759"/>
<dbReference type="EMBL" id="CBTN010000026">
    <property type="protein sequence ID" value="CDH54991.1"/>
    <property type="molecule type" value="Genomic_DNA"/>
</dbReference>
<name>A0A068S178_9FUNG</name>
<evidence type="ECO:0000256" key="6">
    <source>
        <dbReference type="SAM" id="SignalP"/>
    </source>
</evidence>
<reference evidence="8" key="1">
    <citation type="submission" date="2013-08" db="EMBL/GenBank/DDBJ databases">
        <title>Gene expansion shapes genome architecture in the human pathogen Lichtheimia corymbifera: an evolutionary genomics analysis in the ancient terrestrial Mucorales (Mucoromycotina).</title>
        <authorList>
            <person name="Schwartze V.U."/>
            <person name="Winter S."/>
            <person name="Shelest E."/>
            <person name="Marcet-Houben M."/>
            <person name="Horn F."/>
            <person name="Wehner S."/>
            <person name="Hoffmann K."/>
            <person name="Riege K."/>
            <person name="Sammeth M."/>
            <person name="Nowrousian M."/>
            <person name="Valiante V."/>
            <person name="Linde J."/>
            <person name="Jacobsen I.D."/>
            <person name="Marz M."/>
            <person name="Brakhage A.A."/>
            <person name="Gabaldon T."/>
            <person name="Bocker S."/>
            <person name="Voigt K."/>
        </authorList>
    </citation>
    <scope>NUCLEOTIDE SEQUENCE [LARGE SCALE GENOMIC DNA]</scope>
    <source>
        <strain evidence="8">FSU 9682</strain>
    </source>
</reference>
<keyword evidence="3" id="KW-0963">Cytoplasm</keyword>
<evidence type="ECO:0000313" key="9">
    <source>
        <dbReference type="Proteomes" id="UP000027586"/>
    </source>
</evidence>
<protein>
    <recommendedName>
        <fullName evidence="7">CSN8/PSMD8/EIF3K domain-containing protein</fullName>
    </recommendedName>
</protein>
<keyword evidence="4" id="KW-0736">Signalosome</keyword>
<evidence type="ECO:0000256" key="2">
    <source>
        <dbReference type="ARBA" id="ARBA00004496"/>
    </source>
</evidence>
<dbReference type="Gene3D" id="1.25.40.990">
    <property type="match status" value="1"/>
</dbReference>
<keyword evidence="6" id="KW-0732">Signal</keyword>
<keyword evidence="5" id="KW-0539">Nucleus</keyword>
<accession>A0A068S178</accession>
<keyword evidence="9" id="KW-1185">Reference proteome</keyword>
<comment type="caution">
    <text evidence="8">The sequence shown here is derived from an EMBL/GenBank/DDBJ whole genome shotgun (WGS) entry which is preliminary data.</text>
</comment>